<dbReference type="EMBL" id="KZ819885">
    <property type="protein sequence ID" value="PWN50927.1"/>
    <property type="molecule type" value="Genomic_DNA"/>
</dbReference>
<evidence type="ECO:0000313" key="2">
    <source>
        <dbReference type="Proteomes" id="UP000245626"/>
    </source>
</evidence>
<gene>
    <name evidence="1" type="ORF">IE53DRAFT_314828</name>
</gene>
<dbReference type="Proteomes" id="UP000245626">
    <property type="component" value="Unassembled WGS sequence"/>
</dbReference>
<organism evidence="1 2">
    <name type="scientific">Violaceomyces palustris</name>
    <dbReference type="NCBI Taxonomy" id="1673888"/>
    <lineage>
        <taxon>Eukaryota</taxon>
        <taxon>Fungi</taxon>
        <taxon>Dikarya</taxon>
        <taxon>Basidiomycota</taxon>
        <taxon>Ustilaginomycotina</taxon>
        <taxon>Ustilaginomycetes</taxon>
        <taxon>Violaceomycetales</taxon>
        <taxon>Violaceomycetaceae</taxon>
        <taxon>Violaceomyces</taxon>
    </lineage>
</organism>
<reference evidence="1 2" key="1">
    <citation type="journal article" date="2018" name="Mol. Biol. Evol.">
        <title>Broad Genomic Sampling Reveals a Smut Pathogenic Ancestry of the Fungal Clade Ustilaginomycotina.</title>
        <authorList>
            <person name="Kijpornyongpan T."/>
            <person name="Mondo S.J."/>
            <person name="Barry K."/>
            <person name="Sandor L."/>
            <person name="Lee J."/>
            <person name="Lipzen A."/>
            <person name="Pangilinan J."/>
            <person name="LaButti K."/>
            <person name="Hainaut M."/>
            <person name="Henrissat B."/>
            <person name="Grigoriev I.V."/>
            <person name="Spatafora J.W."/>
            <person name="Aime M.C."/>
        </authorList>
    </citation>
    <scope>NUCLEOTIDE SEQUENCE [LARGE SCALE GENOMIC DNA]</scope>
    <source>
        <strain evidence="1 2">SA 807</strain>
    </source>
</reference>
<protein>
    <submittedName>
        <fullName evidence="1">SYF2-domain-containing protein</fullName>
    </submittedName>
</protein>
<keyword evidence="2" id="KW-1185">Reference proteome</keyword>
<evidence type="ECO:0000313" key="1">
    <source>
        <dbReference type="EMBL" id="PWN50927.1"/>
    </source>
</evidence>
<proteinExistence type="predicted"/>
<accession>A0ACD0NYP0</accession>
<sequence length="321" mass="36787">MTQAEEAHGQGEAEAHSEANETQESAASAEEDARSTTKPAPEKMSNEERVAKMKLLRQKMADSSRANRKDLLSEQSKSKNAAKKDAKNSRKLAEAEKILEERDIQERGDDPERYRNFAYSVEDNERWEEKLEEKERRKDRGAIDFQDAAERSYRRQIKSLKPDLAAYNAQRDQLNGGSKVAGASTSSQALTRKGSGSRGQVVKQEDLYRDANTLSYGDHKPSEQAIDKLIGHLNVEQEQIRKRSRKREDDPDAEVNYINDKNKHFNKKIARYFDKYTKEIRENCEWFILPDLELLASVPTFSRLGSFSHDPYHFTVERGTA</sequence>
<name>A0ACD0NYP0_9BASI</name>